<dbReference type="EMBL" id="CATNWA010009921">
    <property type="protein sequence ID" value="CAI9558965.1"/>
    <property type="molecule type" value="Genomic_DNA"/>
</dbReference>
<protein>
    <submittedName>
        <fullName evidence="1">Uncharacterized protein</fullName>
    </submittedName>
</protein>
<comment type="caution">
    <text evidence="1">The sequence shown here is derived from an EMBL/GenBank/DDBJ whole genome shotgun (WGS) entry which is preliminary data.</text>
</comment>
<sequence length="79" mass="8909">CLILTISNPPLLPVSPSYLLIRHIVCSHSSHAQFDVYFSWESACDQHRANQHCLERNQGFCILLEKTPPTSFNQCSAGH</sequence>
<dbReference type="Proteomes" id="UP001162483">
    <property type="component" value="Unassembled WGS sequence"/>
</dbReference>
<organism evidence="1 2">
    <name type="scientific">Staurois parvus</name>
    <dbReference type="NCBI Taxonomy" id="386267"/>
    <lineage>
        <taxon>Eukaryota</taxon>
        <taxon>Metazoa</taxon>
        <taxon>Chordata</taxon>
        <taxon>Craniata</taxon>
        <taxon>Vertebrata</taxon>
        <taxon>Euteleostomi</taxon>
        <taxon>Amphibia</taxon>
        <taxon>Batrachia</taxon>
        <taxon>Anura</taxon>
        <taxon>Neobatrachia</taxon>
        <taxon>Ranoidea</taxon>
        <taxon>Ranidae</taxon>
        <taxon>Staurois</taxon>
    </lineage>
</organism>
<name>A0ABN9CFT6_9NEOB</name>
<reference evidence="1" key="1">
    <citation type="submission" date="2023-05" db="EMBL/GenBank/DDBJ databases">
        <authorList>
            <person name="Stuckert A."/>
        </authorList>
    </citation>
    <scope>NUCLEOTIDE SEQUENCE</scope>
</reference>
<feature type="non-terminal residue" evidence="1">
    <location>
        <position position="1"/>
    </location>
</feature>
<accession>A0ABN9CFT6</accession>
<proteinExistence type="predicted"/>
<evidence type="ECO:0000313" key="1">
    <source>
        <dbReference type="EMBL" id="CAI9558965.1"/>
    </source>
</evidence>
<evidence type="ECO:0000313" key="2">
    <source>
        <dbReference type="Proteomes" id="UP001162483"/>
    </source>
</evidence>
<keyword evidence="2" id="KW-1185">Reference proteome</keyword>
<gene>
    <name evidence="1" type="ORF">SPARVUS_LOCUS4999447</name>
</gene>